<evidence type="ECO:0000313" key="2">
    <source>
        <dbReference type="Proteomes" id="UP000030753"/>
    </source>
</evidence>
<name>W9J2J5_FUSOX</name>
<organism evidence="1 2">
    <name type="scientific">Fusarium oxysporum NRRL 32931</name>
    <dbReference type="NCBI Taxonomy" id="660029"/>
    <lineage>
        <taxon>Eukaryota</taxon>
        <taxon>Fungi</taxon>
        <taxon>Dikarya</taxon>
        <taxon>Ascomycota</taxon>
        <taxon>Pezizomycotina</taxon>
        <taxon>Sordariomycetes</taxon>
        <taxon>Hypocreomycetidae</taxon>
        <taxon>Hypocreales</taxon>
        <taxon>Nectriaceae</taxon>
        <taxon>Fusarium</taxon>
        <taxon>Fusarium oxysporum species complex</taxon>
    </lineage>
</organism>
<sequence>MVSGPVGENTRVYIAAANTAGISGGKDIPAVCTNWGIYQYVDFLFDPINPNFVASKVSRYSEALNMTLQTLIPGAGGDKCSDPWDRLNKAKSRARCKVLFVLSR</sequence>
<protein>
    <submittedName>
        <fullName evidence="1">Uncharacterized protein</fullName>
    </submittedName>
</protein>
<dbReference type="Proteomes" id="UP000030753">
    <property type="component" value="Unassembled WGS sequence"/>
</dbReference>
<dbReference type="EMBL" id="JH717839">
    <property type="protein sequence ID" value="EWZ01233.1"/>
    <property type="molecule type" value="Genomic_DNA"/>
</dbReference>
<dbReference type="HOGENOM" id="CLU_2250241_0_0_1"/>
<reference evidence="1 2" key="1">
    <citation type="submission" date="2011-06" db="EMBL/GenBank/DDBJ databases">
        <title>The Genome Sequence of Fusarium oxysporum FOSC 3-a.</title>
        <authorList>
            <consortium name="The Broad Institute Genome Sequencing Platform"/>
            <person name="Ma L.-J."/>
            <person name="Gale L.R."/>
            <person name="Schwartz D.C."/>
            <person name="Zhou S."/>
            <person name="Corby-Kistler H."/>
            <person name="Young S.K."/>
            <person name="Zeng Q."/>
            <person name="Gargeya S."/>
            <person name="Fitzgerald M."/>
            <person name="Haas B."/>
            <person name="Abouelleil A."/>
            <person name="Alvarado L."/>
            <person name="Arachchi H.M."/>
            <person name="Berlin A."/>
            <person name="Brown A."/>
            <person name="Chapman S.B."/>
            <person name="Chen Z."/>
            <person name="Dunbar C."/>
            <person name="Freedman E."/>
            <person name="Gearin G."/>
            <person name="Gellesch M."/>
            <person name="Goldberg J."/>
            <person name="Griggs A."/>
            <person name="Gujja S."/>
            <person name="Heiman D."/>
            <person name="Howarth C."/>
            <person name="Larson L."/>
            <person name="Lui A."/>
            <person name="MacDonald P.J.P."/>
            <person name="Mehta T."/>
            <person name="Montmayeur A."/>
            <person name="Murphy C."/>
            <person name="Neiman D."/>
            <person name="Pearson M."/>
            <person name="Priest M."/>
            <person name="Roberts A."/>
            <person name="Saif S."/>
            <person name="Shea T."/>
            <person name="Shenoy N."/>
            <person name="Sisk P."/>
            <person name="Stolte C."/>
            <person name="Sykes S."/>
            <person name="Wortman J."/>
            <person name="Nusbaum C."/>
            <person name="Birren B."/>
        </authorList>
    </citation>
    <scope>NUCLEOTIDE SEQUENCE [LARGE SCALE GENOMIC DNA]</scope>
    <source>
        <strain evidence="2">FOSC 3-a</strain>
    </source>
</reference>
<accession>W9J2J5</accession>
<proteinExistence type="predicted"/>
<gene>
    <name evidence="1" type="ORF">FOYG_00899</name>
</gene>
<dbReference type="AlphaFoldDB" id="W9J2J5"/>
<evidence type="ECO:0000313" key="1">
    <source>
        <dbReference type="EMBL" id="EWZ01233.1"/>
    </source>
</evidence>
<dbReference type="OrthoDB" id="3539671at2759"/>